<dbReference type="Gene3D" id="3.40.190.10">
    <property type="entry name" value="Periplasmic binding protein-like II"/>
    <property type="match status" value="1"/>
</dbReference>
<name>A0A2V3U204_9HYPH</name>
<dbReference type="PANTHER" id="PTHR30290">
    <property type="entry name" value="PERIPLASMIC BINDING COMPONENT OF ABC TRANSPORTER"/>
    <property type="match status" value="1"/>
</dbReference>
<keyword evidence="6" id="KW-1185">Reference proteome</keyword>
<proteinExistence type="inferred from homology"/>
<evidence type="ECO:0000313" key="5">
    <source>
        <dbReference type="EMBL" id="PXW56321.1"/>
    </source>
</evidence>
<dbReference type="Proteomes" id="UP000248021">
    <property type="component" value="Unassembled WGS sequence"/>
</dbReference>
<feature type="chain" id="PRO_5016017618" evidence="3">
    <location>
        <begin position="37"/>
        <end position="667"/>
    </location>
</feature>
<dbReference type="RefSeq" id="WP_342588528.1">
    <property type="nucleotide sequence ID" value="NZ_JAHBRY010000001.1"/>
</dbReference>
<dbReference type="PROSITE" id="PS51318">
    <property type="entry name" value="TAT"/>
    <property type="match status" value="1"/>
</dbReference>
<comment type="caution">
    <text evidence="5">The sequence shown here is derived from an EMBL/GenBank/DDBJ whole genome shotgun (WGS) entry which is preliminary data.</text>
</comment>
<gene>
    <name evidence="5" type="ORF">C7450_10870</name>
</gene>
<dbReference type="InterPro" id="IPR006311">
    <property type="entry name" value="TAT_signal"/>
</dbReference>
<dbReference type="InterPro" id="IPR000914">
    <property type="entry name" value="SBP_5_dom"/>
</dbReference>
<dbReference type="SUPFAM" id="SSF53850">
    <property type="entry name" value="Periplasmic binding protein-like II"/>
    <property type="match status" value="1"/>
</dbReference>
<dbReference type="InterPro" id="IPR039424">
    <property type="entry name" value="SBP_5"/>
</dbReference>
<accession>A0A2V3U204</accession>
<dbReference type="Pfam" id="PF00496">
    <property type="entry name" value="SBP_bac_5"/>
    <property type="match status" value="1"/>
</dbReference>
<dbReference type="CDD" id="cd08500">
    <property type="entry name" value="PBP2_NikA_DppA_OppA_like_4"/>
    <property type="match status" value="1"/>
</dbReference>
<dbReference type="GO" id="GO:1904680">
    <property type="term" value="F:peptide transmembrane transporter activity"/>
    <property type="evidence" value="ECO:0007669"/>
    <property type="project" value="TreeGrafter"/>
</dbReference>
<comment type="similarity">
    <text evidence="2">Belongs to the bacterial solute-binding protein 5 family.</text>
</comment>
<dbReference type="Gene3D" id="3.10.105.10">
    <property type="entry name" value="Dipeptide-binding Protein, Domain 3"/>
    <property type="match status" value="1"/>
</dbReference>
<comment type="subcellular location">
    <subcellularLocation>
        <location evidence="1">Periplasm</location>
    </subcellularLocation>
</comment>
<dbReference type="EMBL" id="QJJK01000008">
    <property type="protein sequence ID" value="PXW56321.1"/>
    <property type="molecule type" value="Genomic_DNA"/>
</dbReference>
<evidence type="ECO:0000256" key="1">
    <source>
        <dbReference type="ARBA" id="ARBA00004418"/>
    </source>
</evidence>
<reference evidence="5 6" key="1">
    <citation type="submission" date="2018-05" db="EMBL/GenBank/DDBJ databases">
        <title>Genomic Encyclopedia of Type Strains, Phase IV (KMG-IV): sequencing the most valuable type-strain genomes for metagenomic binning, comparative biology and taxonomic classification.</title>
        <authorList>
            <person name="Goeker M."/>
        </authorList>
    </citation>
    <scope>NUCLEOTIDE SEQUENCE [LARGE SCALE GENOMIC DNA]</scope>
    <source>
        <strain evidence="5 6">DSM 6462</strain>
    </source>
</reference>
<evidence type="ECO:0000256" key="2">
    <source>
        <dbReference type="ARBA" id="ARBA00005695"/>
    </source>
</evidence>
<keyword evidence="3" id="KW-0732">Signal</keyword>
<dbReference type="AlphaFoldDB" id="A0A2V3U204"/>
<protein>
    <submittedName>
        <fullName evidence="5">Peptide/nickel transport system substrate-binding protein</fullName>
    </submittedName>
</protein>
<feature type="domain" description="Solute-binding protein family 5" evidence="4">
    <location>
        <begin position="126"/>
        <end position="530"/>
    </location>
</feature>
<feature type="signal peptide" evidence="3">
    <location>
        <begin position="1"/>
        <end position="36"/>
    </location>
</feature>
<evidence type="ECO:0000259" key="4">
    <source>
        <dbReference type="Pfam" id="PF00496"/>
    </source>
</evidence>
<organism evidence="5 6">
    <name type="scientific">Chelatococcus asaccharovorans</name>
    <dbReference type="NCBI Taxonomy" id="28210"/>
    <lineage>
        <taxon>Bacteria</taxon>
        <taxon>Pseudomonadati</taxon>
        <taxon>Pseudomonadota</taxon>
        <taxon>Alphaproteobacteria</taxon>
        <taxon>Hyphomicrobiales</taxon>
        <taxon>Chelatococcaceae</taxon>
        <taxon>Chelatococcus</taxon>
    </lineage>
</organism>
<evidence type="ECO:0000256" key="3">
    <source>
        <dbReference type="SAM" id="SignalP"/>
    </source>
</evidence>
<dbReference type="GO" id="GO:0015833">
    <property type="term" value="P:peptide transport"/>
    <property type="evidence" value="ECO:0007669"/>
    <property type="project" value="TreeGrafter"/>
</dbReference>
<sequence length="667" mass="75015">MTRLPPYLHRPITRRAFARAGLAAAGLAALSRGAWAQSALGPSTMPLPSRWVETPFFQTMVDDGKLPPIAERLPKQPLVADLKARGREIGKQGGEIITIAAKSRDLRYLSAIAYNRLVGYDETLVLRPDVLESVTNEDDRVITLNLRRGHRWSDGHPFTAEDFRYWWEDVALNKALSPAGPPIFMMIDGQLPTFSVIDEVTVRYEWQRPNPRFLPTLALPRDPMIYRPAHYMKTFHSKYSDAEGLAQAAARAKLKSWAALHNRMDDMFENSNTEIPTLGPWKIMNASPATRFVFERNPYYHRVDEAGQQLPYVDKIIVDIASSGLFPAKANAGEVDFLARGLSMPDIPVLKEGEKAHGYRTLLWPIARGSQVALFPNLTVVDPVWRQLNRDVRFRRALSLGIDRHTINNAIFFGLGQEGNNTVREGSALFEPAFRTRYGIYDPEAANALLDEIGLTKRRGDGTRLLSDGRPLEIVVEVDGEGGMTVDTLQLIVEFWREIGVGLFIKPQDINVLRNRAYAGLPVMVAGFGLDNAIPTPEMLPSELAPIFQDNFAWPKWGQYIETKGKNGEACDVKEAKRLLTLYEDWLSTANEVEQAGIWKEMLSNHADQQWSIGTVADALQPIVLRDGLANFPKKALYSWDPTSLVGIYRVDEIYWDKPERRVAQAL</sequence>
<evidence type="ECO:0000313" key="6">
    <source>
        <dbReference type="Proteomes" id="UP000248021"/>
    </source>
</evidence>
<dbReference type="PANTHER" id="PTHR30290:SF62">
    <property type="entry name" value="OLIGOPEPTIDE ABC TRANSPORTER, PERIPLASMIC OLIGOPEPTIDE-BINDING PROTEIN"/>
    <property type="match status" value="1"/>
</dbReference>